<gene>
    <name evidence="2" type="ORF">EZV62_008178</name>
</gene>
<dbReference type="AlphaFoldDB" id="A0A5C7IC02"/>
<feature type="region of interest" description="Disordered" evidence="1">
    <location>
        <begin position="125"/>
        <end position="234"/>
    </location>
</feature>
<proteinExistence type="predicted"/>
<evidence type="ECO:0000256" key="1">
    <source>
        <dbReference type="SAM" id="MobiDB-lite"/>
    </source>
</evidence>
<feature type="compositionally biased region" description="Polar residues" evidence="1">
    <location>
        <begin position="141"/>
        <end position="153"/>
    </location>
</feature>
<dbReference type="Pfam" id="PF14223">
    <property type="entry name" value="Retrotran_gag_2"/>
    <property type="match status" value="1"/>
</dbReference>
<name>A0A5C7IC02_9ROSI</name>
<reference evidence="3" key="1">
    <citation type="journal article" date="2019" name="Gigascience">
        <title>De novo genome assembly of the endangered Acer yangbiense, a plant species with extremely small populations endemic to Yunnan Province, China.</title>
        <authorList>
            <person name="Yang J."/>
            <person name="Wariss H.M."/>
            <person name="Tao L."/>
            <person name="Zhang R."/>
            <person name="Yun Q."/>
            <person name="Hollingsworth P."/>
            <person name="Dao Z."/>
            <person name="Luo G."/>
            <person name="Guo H."/>
            <person name="Ma Y."/>
            <person name="Sun W."/>
        </authorList>
    </citation>
    <scope>NUCLEOTIDE SEQUENCE [LARGE SCALE GENOMIC DNA]</scope>
    <source>
        <strain evidence="3">cv. Malutang</strain>
    </source>
</reference>
<dbReference type="PANTHER" id="PTHR47481">
    <property type="match status" value="1"/>
</dbReference>
<dbReference type="OrthoDB" id="1912561at2759"/>
<dbReference type="Proteomes" id="UP000323000">
    <property type="component" value="Chromosome 3"/>
</dbReference>
<organism evidence="2 3">
    <name type="scientific">Acer yangbiense</name>
    <dbReference type="NCBI Taxonomy" id="1000413"/>
    <lineage>
        <taxon>Eukaryota</taxon>
        <taxon>Viridiplantae</taxon>
        <taxon>Streptophyta</taxon>
        <taxon>Embryophyta</taxon>
        <taxon>Tracheophyta</taxon>
        <taxon>Spermatophyta</taxon>
        <taxon>Magnoliopsida</taxon>
        <taxon>eudicotyledons</taxon>
        <taxon>Gunneridae</taxon>
        <taxon>Pentapetalae</taxon>
        <taxon>rosids</taxon>
        <taxon>malvids</taxon>
        <taxon>Sapindales</taxon>
        <taxon>Sapindaceae</taxon>
        <taxon>Hippocastanoideae</taxon>
        <taxon>Acereae</taxon>
        <taxon>Acer</taxon>
    </lineage>
</organism>
<sequence>MANALNYWQQLQSTVKGSMSIDEYLTKMKSLADQMEVAVQPIQDSELITIVLAGLDREYDSVVSLIMHQKATISWSQQMLQQTTKQETMANQEKNTFKTEAGHRNTEISVVEVGTSGVVMSLDQHRDHDTQQSPKYDHSLSEITLPNTPSSELNIPPEITQPTTPSSEPQTTSSSSHPTPPLPSPSPRFISNSPLPPDTTLTIQDNSIQPVLTSKQISHIPRHSMTTRGQDRIA</sequence>
<dbReference type="PANTHER" id="PTHR47481:SF31">
    <property type="entry name" value="OS01G0873500 PROTEIN"/>
    <property type="match status" value="1"/>
</dbReference>
<comment type="caution">
    <text evidence="2">The sequence shown here is derived from an EMBL/GenBank/DDBJ whole genome shotgun (WGS) entry which is preliminary data.</text>
</comment>
<feature type="compositionally biased region" description="Basic and acidic residues" evidence="1">
    <location>
        <begin position="125"/>
        <end position="140"/>
    </location>
</feature>
<accession>A0A5C7IC02</accession>
<evidence type="ECO:0000313" key="3">
    <source>
        <dbReference type="Proteomes" id="UP000323000"/>
    </source>
</evidence>
<protein>
    <submittedName>
        <fullName evidence="2">Uncharacterized protein</fullName>
    </submittedName>
</protein>
<feature type="compositionally biased region" description="Low complexity" evidence="1">
    <location>
        <begin position="155"/>
        <end position="177"/>
    </location>
</feature>
<dbReference type="EMBL" id="VAHF01000003">
    <property type="protein sequence ID" value="TXG66903.1"/>
    <property type="molecule type" value="Genomic_DNA"/>
</dbReference>
<feature type="compositionally biased region" description="Polar residues" evidence="1">
    <location>
        <begin position="189"/>
        <end position="217"/>
    </location>
</feature>
<evidence type="ECO:0000313" key="2">
    <source>
        <dbReference type="EMBL" id="TXG66903.1"/>
    </source>
</evidence>
<keyword evidence="3" id="KW-1185">Reference proteome</keyword>